<gene>
    <name evidence="1" type="ORF">LCGC14_0598700</name>
</gene>
<name>A0A0F9RV21_9ZZZZ</name>
<reference evidence="1" key="1">
    <citation type="journal article" date="2015" name="Nature">
        <title>Complex archaea that bridge the gap between prokaryotes and eukaryotes.</title>
        <authorList>
            <person name="Spang A."/>
            <person name="Saw J.H."/>
            <person name="Jorgensen S.L."/>
            <person name="Zaremba-Niedzwiedzka K."/>
            <person name="Martijn J."/>
            <person name="Lind A.E."/>
            <person name="van Eijk R."/>
            <person name="Schleper C."/>
            <person name="Guy L."/>
            <person name="Ettema T.J."/>
        </authorList>
    </citation>
    <scope>NUCLEOTIDE SEQUENCE</scope>
</reference>
<evidence type="ECO:0000313" key="1">
    <source>
        <dbReference type="EMBL" id="KKN53777.1"/>
    </source>
</evidence>
<comment type="caution">
    <text evidence="1">The sequence shown here is derived from an EMBL/GenBank/DDBJ whole genome shotgun (WGS) entry which is preliminary data.</text>
</comment>
<dbReference type="AlphaFoldDB" id="A0A0F9RV21"/>
<sequence>MVAVIFWNRGNADSRKWNSYYKYHPQCWIDQGLDYLKRNPYVPQRRVRKQILCEEDKRKRFLLVRKFHKIIQMRKNCNHSYPDHVLTDIRLTQQMLDIILEIATLGGVPKLWTERL</sequence>
<protein>
    <submittedName>
        <fullName evidence="1">Uncharacterized protein</fullName>
    </submittedName>
</protein>
<dbReference type="EMBL" id="LAZR01000956">
    <property type="protein sequence ID" value="KKN53777.1"/>
    <property type="molecule type" value="Genomic_DNA"/>
</dbReference>
<proteinExistence type="predicted"/>
<accession>A0A0F9RV21</accession>
<organism evidence="1">
    <name type="scientific">marine sediment metagenome</name>
    <dbReference type="NCBI Taxonomy" id="412755"/>
    <lineage>
        <taxon>unclassified sequences</taxon>
        <taxon>metagenomes</taxon>
        <taxon>ecological metagenomes</taxon>
    </lineage>
</organism>